<evidence type="ECO:0000313" key="1">
    <source>
        <dbReference type="EMBL" id="EUB55577.1"/>
    </source>
</evidence>
<organism evidence="1 2">
    <name type="scientific">Echinococcus granulosus</name>
    <name type="common">Hydatid tapeworm</name>
    <dbReference type="NCBI Taxonomy" id="6210"/>
    <lineage>
        <taxon>Eukaryota</taxon>
        <taxon>Metazoa</taxon>
        <taxon>Spiralia</taxon>
        <taxon>Lophotrochozoa</taxon>
        <taxon>Platyhelminthes</taxon>
        <taxon>Cestoda</taxon>
        <taxon>Eucestoda</taxon>
        <taxon>Cyclophyllidea</taxon>
        <taxon>Taeniidae</taxon>
        <taxon>Echinococcus</taxon>
        <taxon>Echinococcus granulosus group</taxon>
    </lineage>
</organism>
<reference evidence="1 2" key="1">
    <citation type="journal article" date="2013" name="Nat. Genet.">
        <title>The genome of the hydatid tapeworm Echinococcus granulosus.</title>
        <authorList>
            <person name="Zheng H."/>
            <person name="Zhang W."/>
            <person name="Zhang L."/>
            <person name="Zhang Z."/>
            <person name="Li J."/>
            <person name="Lu G."/>
            <person name="Zhu Y."/>
            <person name="Wang Y."/>
            <person name="Huang Y."/>
            <person name="Liu J."/>
            <person name="Kang H."/>
            <person name="Chen J."/>
            <person name="Wang L."/>
            <person name="Chen A."/>
            <person name="Yu S."/>
            <person name="Gao Z."/>
            <person name="Jin L."/>
            <person name="Gu W."/>
            <person name="Wang Z."/>
            <person name="Zhao L."/>
            <person name="Shi B."/>
            <person name="Wen H."/>
            <person name="Lin R."/>
            <person name="Jones M.K."/>
            <person name="Brejova B."/>
            <person name="Vinar T."/>
            <person name="Zhao G."/>
            <person name="McManus D.P."/>
            <person name="Chen Z."/>
            <person name="Zhou Y."/>
            <person name="Wang S."/>
        </authorList>
    </citation>
    <scope>NUCLEOTIDE SEQUENCE [LARGE SCALE GENOMIC DNA]</scope>
</reference>
<dbReference type="EMBL" id="APAU02000153">
    <property type="protein sequence ID" value="EUB55577.1"/>
    <property type="molecule type" value="Genomic_DNA"/>
</dbReference>
<dbReference type="CTD" id="36345271"/>
<comment type="caution">
    <text evidence="1">The sequence shown here is derived from an EMBL/GenBank/DDBJ whole genome shotgun (WGS) entry which is preliminary data.</text>
</comment>
<accession>W6UAT0</accession>
<dbReference type="AlphaFoldDB" id="W6UAT0"/>
<gene>
    <name evidence="1" type="ORF">EGR_09556</name>
</gene>
<dbReference type="RefSeq" id="XP_024346773.1">
    <property type="nucleotide sequence ID" value="XM_024498805.1"/>
</dbReference>
<proteinExistence type="predicted"/>
<dbReference type="KEGG" id="egl:EGR_09556"/>
<evidence type="ECO:0000313" key="2">
    <source>
        <dbReference type="Proteomes" id="UP000019149"/>
    </source>
</evidence>
<dbReference type="Proteomes" id="UP000019149">
    <property type="component" value="Unassembled WGS sequence"/>
</dbReference>
<keyword evidence="2" id="KW-1185">Reference proteome</keyword>
<name>W6UAT0_ECHGR</name>
<dbReference type="GeneID" id="36345271"/>
<sequence>MLVIPAMQYNLRALRNVLTRQVNLFYTSLTSTLRVGMNGKSSQLKNMIKSHLLSKKGIFVEILKISALCPLQLRWAINEPKGEQAFVIQGRRINLKSGSPKVLLHLQLFSDKVDSFLLHSFSVFISLLLGGQPFIKVMWSLWIQKKETCIHVEITESPNMGNLSYKTSNLPFLELMAHLS</sequence>
<protein>
    <submittedName>
        <fullName evidence="1">Uncharacterized protein</fullName>
    </submittedName>
</protein>